<dbReference type="EMBL" id="BOOY01000008">
    <property type="protein sequence ID" value="GIJ02127.1"/>
    <property type="molecule type" value="Genomic_DNA"/>
</dbReference>
<dbReference type="SUPFAM" id="SSF109604">
    <property type="entry name" value="HD-domain/PDEase-like"/>
    <property type="match status" value="1"/>
</dbReference>
<feature type="domain" description="Rhodanese" evidence="1">
    <location>
        <begin position="166"/>
        <end position="202"/>
    </location>
</feature>
<evidence type="ECO:0000259" key="1">
    <source>
        <dbReference type="PROSITE" id="PS50206"/>
    </source>
</evidence>
<organism evidence="2 3">
    <name type="scientific">Spirilliplanes yamanashiensis</name>
    <dbReference type="NCBI Taxonomy" id="42233"/>
    <lineage>
        <taxon>Bacteria</taxon>
        <taxon>Bacillati</taxon>
        <taxon>Actinomycetota</taxon>
        <taxon>Actinomycetes</taxon>
        <taxon>Micromonosporales</taxon>
        <taxon>Micromonosporaceae</taxon>
        <taxon>Spirilliplanes</taxon>
    </lineage>
</organism>
<sequence>MTVLLDRWRTACRGAGATAPDADLDAAEASLRRRWSEPHRHYHTVAHLEAVLDVVDAHAHAARTLDRVRLAAWWHDAVYDPRAAGDANERASADLAGRVLGALGVPAKEVVRLVLVTAGHDPDPGDADGALLCDADLAVLARPAADYDAYVGQVRREYAHVGDEAWRAGRAAVLRRLLGLERIYRVVPGWEERARANLSRELAALG</sequence>
<comment type="caution">
    <text evidence="2">The sequence shown here is derived from an EMBL/GenBank/DDBJ whole genome shotgun (WGS) entry which is preliminary data.</text>
</comment>
<name>A0A8J4DHH0_9ACTN</name>
<protein>
    <recommendedName>
        <fullName evidence="1">Rhodanese domain-containing protein</fullName>
    </recommendedName>
</protein>
<evidence type="ECO:0000313" key="3">
    <source>
        <dbReference type="Proteomes" id="UP000652013"/>
    </source>
</evidence>
<accession>A0A8J4DHH0</accession>
<keyword evidence="3" id="KW-1185">Reference proteome</keyword>
<dbReference type="Gene3D" id="1.10.3210.10">
    <property type="entry name" value="Hypothetical protein af1432"/>
    <property type="match status" value="1"/>
</dbReference>
<dbReference type="AlphaFoldDB" id="A0A8J4DHH0"/>
<dbReference type="InterPro" id="IPR009218">
    <property type="entry name" value="HD_phosphohydro"/>
</dbReference>
<dbReference type="Proteomes" id="UP000652013">
    <property type="component" value="Unassembled WGS sequence"/>
</dbReference>
<dbReference type="PIRSF" id="PIRSF035170">
    <property type="entry name" value="HD_phosphohydro"/>
    <property type="match status" value="1"/>
</dbReference>
<dbReference type="RefSeq" id="WP_203937438.1">
    <property type="nucleotide sequence ID" value="NZ_BAAAGJ010000019.1"/>
</dbReference>
<proteinExistence type="predicted"/>
<dbReference type="InterPro" id="IPR001763">
    <property type="entry name" value="Rhodanese-like_dom"/>
</dbReference>
<reference evidence="2" key="1">
    <citation type="submission" date="2021-01" db="EMBL/GenBank/DDBJ databases">
        <title>Whole genome shotgun sequence of Spirilliplanes yamanashiensis NBRC 15828.</title>
        <authorList>
            <person name="Komaki H."/>
            <person name="Tamura T."/>
        </authorList>
    </citation>
    <scope>NUCLEOTIDE SEQUENCE</scope>
    <source>
        <strain evidence="2">NBRC 15828</strain>
    </source>
</reference>
<dbReference type="PANTHER" id="PTHR21174:SF0">
    <property type="entry name" value="HD PHOSPHOHYDROLASE FAMILY PROTEIN-RELATED"/>
    <property type="match status" value="1"/>
</dbReference>
<evidence type="ECO:0000313" key="2">
    <source>
        <dbReference type="EMBL" id="GIJ02127.1"/>
    </source>
</evidence>
<dbReference type="PANTHER" id="PTHR21174">
    <property type="match status" value="1"/>
</dbReference>
<dbReference type="PROSITE" id="PS50206">
    <property type="entry name" value="RHODANESE_3"/>
    <property type="match status" value="1"/>
</dbReference>
<gene>
    <name evidence="2" type="ORF">Sya03_14790</name>
</gene>